<feature type="transmembrane region" description="Helical" evidence="7">
    <location>
        <begin position="103"/>
        <end position="130"/>
    </location>
</feature>
<keyword evidence="3 7" id="KW-0812">Transmembrane</keyword>
<feature type="transmembrane region" description="Helical" evidence="7">
    <location>
        <begin position="273"/>
        <end position="292"/>
    </location>
</feature>
<evidence type="ECO:0000256" key="5">
    <source>
        <dbReference type="ARBA" id="ARBA00023136"/>
    </source>
</evidence>
<evidence type="ECO:0000256" key="6">
    <source>
        <dbReference type="SAM" id="MobiDB-lite"/>
    </source>
</evidence>
<dbReference type="PANTHER" id="PTHR30250">
    <property type="entry name" value="PST FAMILY PREDICTED COLANIC ACID TRANSPORTER"/>
    <property type="match status" value="1"/>
</dbReference>
<evidence type="ECO:0000256" key="3">
    <source>
        <dbReference type="ARBA" id="ARBA00022692"/>
    </source>
</evidence>
<dbReference type="Proteomes" id="UP001500730">
    <property type="component" value="Unassembled WGS sequence"/>
</dbReference>
<feature type="transmembrane region" description="Helical" evidence="7">
    <location>
        <begin position="421"/>
        <end position="440"/>
    </location>
</feature>
<organism evidence="8 9">
    <name type="scientific">Terrabacter carboxydivorans</name>
    <dbReference type="NCBI Taxonomy" id="619730"/>
    <lineage>
        <taxon>Bacteria</taxon>
        <taxon>Bacillati</taxon>
        <taxon>Actinomycetota</taxon>
        <taxon>Actinomycetes</taxon>
        <taxon>Micrococcales</taxon>
        <taxon>Intrasporangiaceae</taxon>
        <taxon>Terrabacter</taxon>
    </lineage>
</organism>
<feature type="compositionally biased region" description="Basic and acidic residues" evidence="6">
    <location>
        <begin position="1"/>
        <end position="47"/>
    </location>
</feature>
<evidence type="ECO:0000313" key="8">
    <source>
        <dbReference type="EMBL" id="GAA2493505.1"/>
    </source>
</evidence>
<keyword evidence="4 7" id="KW-1133">Transmembrane helix</keyword>
<keyword evidence="2" id="KW-1003">Cell membrane</keyword>
<dbReference type="InterPro" id="IPR050833">
    <property type="entry name" value="Poly_Biosynth_Transport"/>
</dbReference>
<reference evidence="8 9" key="1">
    <citation type="journal article" date="2019" name="Int. J. Syst. Evol. Microbiol.">
        <title>The Global Catalogue of Microorganisms (GCM) 10K type strain sequencing project: providing services to taxonomists for standard genome sequencing and annotation.</title>
        <authorList>
            <consortium name="The Broad Institute Genomics Platform"/>
            <consortium name="The Broad Institute Genome Sequencing Center for Infectious Disease"/>
            <person name="Wu L."/>
            <person name="Ma J."/>
        </authorList>
    </citation>
    <scope>NUCLEOTIDE SEQUENCE [LARGE SCALE GENOMIC DNA]</scope>
    <source>
        <strain evidence="8 9">JCM 16259</strain>
    </source>
</reference>
<feature type="transmembrane region" description="Helical" evidence="7">
    <location>
        <begin position="446"/>
        <end position="463"/>
    </location>
</feature>
<feature type="transmembrane region" description="Helical" evidence="7">
    <location>
        <begin position="69"/>
        <end position="91"/>
    </location>
</feature>
<dbReference type="InterPro" id="IPR002797">
    <property type="entry name" value="Polysacc_synth"/>
</dbReference>
<feature type="transmembrane region" description="Helical" evidence="7">
    <location>
        <begin position="298"/>
        <end position="318"/>
    </location>
</feature>
<evidence type="ECO:0000256" key="1">
    <source>
        <dbReference type="ARBA" id="ARBA00004651"/>
    </source>
</evidence>
<feature type="transmembrane region" description="Helical" evidence="7">
    <location>
        <begin position="483"/>
        <end position="501"/>
    </location>
</feature>
<evidence type="ECO:0000256" key="2">
    <source>
        <dbReference type="ARBA" id="ARBA00022475"/>
    </source>
</evidence>
<sequence>MRGERPEEGGADARPDAPPDAHPDAGTDARGAADLEADLFRPDRQADDLEAPPAGQLSREGLQERAVRGAVWTVIHTFIAIPVAFVVNLLMARVLGAADYGRLAFLTALMEVVSQMLTAGFGSAVIQFGAKSHAAGRTGEVARLLSQSQGFRLLVVMPVLSVVVFLFAEVPPSALAVAIVFGIVVPAALDGAVACLTIENKTAEGAKIALVTSLSTQAAVVVVVLAARTPDAVWAVRLVVSGLAVALCLIPISPAYRRAVLRPALPVGLPIGFWRYAVPVGVASVIGGLVMSRSEIFFMNWLAAPAAVGVFALAFGLAGHVFAPAQAFVGPLVPAISGLLEVDAAAVRPAFRRVLRAGATVVGLVEAVAVVPLAVLVPVLYGADFAAAGPVVVALGVSAGFVTVASPVVAFVSARLSAGELLRATSVALVVDVLLAVSLIPPLGVWGAVIANIGGSMTSLLLLTRSELRGLGITVSLALRDALPCFVGAALAGLLMVAGDIVPGSEWVRAVGIAVIGALLYVAGLRATRSGLTVPDADAIVRVLPRPARRVGPFVLGLLTGREVDEPPAP</sequence>
<evidence type="ECO:0000313" key="9">
    <source>
        <dbReference type="Proteomes" id="UP001500730"/>
    </source>
</evidence>
<evidence type="ECO:0008006" key="10">
    <source>
        <dbReference type="Google" id="ProtNLM"/>
    </source>
</evidence>
<feature type="transmembrane region" description="Helical" evidence="7">
    <location>
        <begin position="174"/>
        <end position="196"/>
    </location>
</feature>
<keyword evidence="9" id="KW-1185">Reference proteome</keyword>
<accession>A0ABN3M091</accession>
<evidence type="ECO:0000256" key="4">
    <source>
        <dbReference type="ARBA" id="ARBA00022989"/>
    </source>
</evidence>
<proteinExistence type="predicted"/>
<dbReference type="Pfam" id="PF01943">
    <property type="entry name" value="Polysacc_synt"/>
    <property type="match status" value="1"/>
</dbReference>
<dbReference type="EMBL" id="BAAARE010000016">
    <property type="protein sequence ID" value="GAA2493505.1"/>
    <property type="molecule type" value="Genomic_DNA"/>
</dbReference>
<feature type="transmembrane region" description="Helical" evidence="7">
    <location>
        <begin position="151"/>
        <end position="168"/>
    </location>
</feature>
<feature type="transmembrane region" description="Helical" evidence="7">
    <location>
        <begin position="208"/>
        <end position="227"/>
    </location>
</feature>
<feature type="region of interest" description="Disordered" evidence="6">
    <location>
        <begin position="1"/>
        <end position="57"/>
    </location>
</feature>
<gene>
    <name evidence="8" type="ORF">GCM10009858_34370</name>
</gene>
<feature type="transmembrane region" description="Helical" evidence="7">
    <location>
        <begin position="387"/>
        <end position="414"/>
    </location>
</feature>
<comment type="caution">
    <text evidence="8">The sequence shown here is derived from an EMBL/GenBank/DDBJ whole genome shotgun (WGS) entry which is preliminary data.</text>
</comment>
<dbReference type="PANTHER" id="PTHR30250:SF11">
    <property type="entry name" value="O-ANTIGEN TRANSPORTER-RELATED"/>
    <property type="match status" value="1"/>
</dbReference>
<evidence type="ECO:0000256" key="7">
    <source>
        <dbReference type="SAM" id="Phobius"/>
    </source>
</evidence>
<feature type="transmembrane region" description="Helical" evidence="7">
    <location>
        <begin position="357"/>
        <end position="381"/>
    </location>
</feature>
<protein>
    <recommendedName>
        <fullName evidence="10">O-antigen/teichoic acid export membrane protein</fullName>
    </recommendedName>
</protein>
<name>A0ABN3M091_9MICO</name>
<comment type="subcellular location">
    <subcellularLocation>
        <location evidence="1">Cell membrane</location>
        <topology evidence="1">Multi-pass membrane protein</topology>
    </subcellularLocation>
</comment>
<feature type="transmembrane region" description="Helical" evidence="7">
    <location>
        <begin position="507"/>
        <end position="525"/>
    </location>
</feature>
<keyword evidence="5 7" id="KW-0472">Membrane</keyword>
<feature type="transmembrane region" description="Helical" evidence="7">
    <location>
        <begin position="233"/>
        <end position="252"/>
    </location>
</feature>